<feature type="domain" description="EAL" evidence="1">
    <location>
        <begin position="1"/>
        <end position="233"/>
    </location>
</feature>
<gene>
    <name evidence="2" type="ORF">LM010_10510</name>
</gene>
<dbReference type="CDD" id="cd01948">
    <property type="entry name" value="EAL"/>
    <property type="match status" value="1"/>
</dbReference>
<dbReference type="EMBL" id="CP045068">
    <property type="protein sequence ID" value="QFQ91827.1"/>
    <property type="molecule type" value="Genomic_DNA"/>
</dbReference>
<protein>
    <submittedName>
        <fullName evidence="2">EAL domain-containing protein</fullName>
    </submittedName>
</protein>
<dbReference type="InterPro" id="IPR050706">
    <property type="entry name" value="Cyclic-di-GMP_PDE-like"/>
</dbReference>
<organism evidence="2 3">
    <name type="scientific">Lacticaseibacillus manihotivorans</name>
    <dbReference type="NCBI Taxonomy" id="88233"/>
    <lineage>
        <taxon>Bacteria</taxon>
        <taxon>Bacillati</taxon>
        <taxon>Bacillota</taxon>
        <taxon>Bacilli</taxon>
        <taxon>Lactobacillales</taxon>
        <taxon>Lactobacillaceae</taxon>
        <taxon>Lacticaseibacillus</taxon>
    </lineage>
</organism>
<dbReference type="AlphaFoldDB" id="A0A5P8JRD0"/>
<evidence type="ECO:0000259" key="1">
    <source>
        <dbReference type="PROSITE" id="PS50883"/>
    </source>
</evidence>
<dbReference type="PANTHER" id="PTHR33121:SF70">
    <property type="entry name" value="SIGNALING PROTEIN YKOW"/>
    <property type="match status" value="1"/>
</dbReference>
<evidence type="ECO:0000313" key="2">
    <source>
        <dbReference type="EMBL" id="QFQ91827.1"/>
    </source>
</evidence>
<dbReference type="SUPFAM" id="SSF141868">
    <property type="entry name" value="EAL domain-like"/>
    <property type="match status" value="1"/>
</dbReference>
<reference evidence="2 3" key="1">
    <citation type="submission" date="2019-10" db="EMBL/GenBank/DDBJ databases">
        <title>Genome sequencing of Lactobacillus manihotivorans.</title>
        <authorList>
            <person name="Kim K."/>
        </authorList>
    </citation>
    <scope>NUCLEOTIDE SEQUENCE [LARGE SCALE GENOMIC DNA]</scope>
    <source>
        <strain evidence="2 3">LM010</strain>
    </source>
</reference>
<dbReference type="InterPro" id="IPR001633">
    <property type="entry name" value="EAL_dom"/>
</dbReference>
<dbReference type="PROSITE" id="PS50883">
    <property type="entry name" value="EAL"/>
    <property type="match status" value="1"/>
</dbReference>
<accession>A0A5P8JRD0</accession>
<dbReference type="PANTHER" id="PTHR33121">
    <property type="entry name" value="CYCLIC DI-GMP PHOSPHODIESTERASE PDEF"/>
    <property type="match status" value="1"/>
</dbReference>
<dbReference type="Proteomes" id="UP000388452">
    <property type="component" value="Chromosome"/>
</dbReference>
<sequence length="233" mass="26436">MNRLGGPVLITYTYFTQAIVDSTTQEPAGYEMLLRAWNAEQNAWLLPHDFEITVKMQMRMMRHVLRNLPNKNVSINLTAKQFAAQDTMQQLITFASRARDLGNLTVELTQAPTLEEVQTIGQQYREAGIGLALDDVGTDLDDFELIKQLAPHVDMMKYALQNTRDLGREAEAPTDIPRWKQLADDSGVDFTLEGIESFKDVQLAHHLGINWLQGFYFSRPAEKVQTSQDIPLP</sequence>
<dbReference type="InterPro" id="IPR035919">
    <property type="entry name" value="EAL_sf"/>
</dbReference>
<dbReference type="Pfam" id="PF00563">
    <property type="entry name" value="EAL"/>
    <property type="match status" value="1"/>
</dbReference>
<proteinExistence type="predicted"/>
<dbReference type="GO" id="GO:0071111">
    <property type="term" value="F:cyclic-guanylate-specific phosphodiesterase activity"/>
    <property type="evidence" value="ECO:0007669"/>
    <property type="project" value="InterPro"/>
</dbReference>
<name>A0A5P8JRD0_9LACO</name>
<dbReference type="Gene3D" id="3.20.20.450">
    <property type="entry name" value="EAL domain"/>
    <property type="match status" value="1"/>
</dbReference>
<evidence type="ECO:0000313" key="3">
    <source>
        <dbReference type="Proteomes" id="UP000388452"/>
    </source>
</evidence>
<dbReference type="SMART" id="SM00052">
    <property type="entry name" value="EAL"/>
    <property type="match status" value="1"/>
</dbReference>